<keyword evidence="3" id="KW-1185">Reference proteome</keyword>
<dbReference type="KEGG" id="gsl:Gasu_11540"/>
<dbReference type="AlphaFoldDB" id="M2W7I8"/>
<feature type="compositionally biased region" description="Polar residues" evidence="1">
    <location>
        <begin position="53"/>
        <end position="66"/>
    </location>
</feature>
<name>M2W7I8_GALSU</name>
<sequence length="66" mass="7748">MLIIGILFKKLSFTRDKFYPKYQLDLCSLKYDEKEERYEQKGRSAKLTGKFESPQTGQVPGYSNSF</sequence>
<accession>M2W7I8</accession>
<evidence type="ECO:0000313" key="3">
    <source>
        <dbReference type="Proteomes" id="UP000030680"/>
    </source>
</evidence>
<feature type="region of interest" description="Disordered" evidence="1">
    <location>
        <begin position="42"/>
        <end position="66"/>
    </location>
</feature>
<evidence type="ECO:0000313" key="2">
    <source>
        <dbReference type="EMBL" id="EME31781.1"/>
    </source>
</evidence>
<dbReference type="RefSeq" id="XP_005708301.1">
    <property type="nucleotide sequence ID" value="XM_005708244.1"/>
</dbReference>
<reference evidence="3" key="1">
    <citation type="journal article" date="2013" name="Science">
        <title>Gene transfer from bacteria and archaea facilitated evolution of an extremophilic eukaryote.</title>
        <authorList>
            <person name="Schonknecht G."/>
            <person name="Chen W.H."/>
            <person name="Ternes C.M."/>
            <person name="Barbier G.G."/>
            <person name="Shrestha R.P."/>
            <person name="Stanke M."/>
            <person name="Brautigam A."/>
            <person name="Baker B.J."/>
            <person name="Banfield J.F."/>
            <person name="Garavito R.M."/>
            <person name="Carr K."/>
            <person name="Wilkerson C."/>
            <person name="Rensing S.A."/>
            <person name="Gagneul D."/>
            <person name="Dickenson N.E."/>
            <person name="Oesterhelt C."/>
            <person name="Lercher M.J."/>
            <person name="Weber A.P."/>
        </authorList>
    </citation>
    <scope>NUCLEOTIDE SEQUENCE [LARGE SCALE GENOMIC DNA]</scope>
    <source>
        <strain evidence="3">074W</strain>
    </source>
</reference>
<gene>
    <name evidence="2" type="ORF">Gasu_11540</name>
</gene>
<evidence type="ECO:0000256" key="1">
    <source>
        <dbReference type="SAM" id="MobiDB-lite"/>
    </source>
</evidence>
<dbReference type="GeneID" id="17090402"/>
<dbReference type="Gramene" id="EME31781">
    <property type="protein sequence ID" value="EME31781"/>
    <property type="gene ID" value="Gasu_11540"/>
</dbReference>
<proteinExistence type="predicted"/>
<organism evidence="2 3">
    <name type="scientific">Galdieria sulphuraria</name>
    <name type="common">Red alga</name>
    <dbReference type="NCBI Taxonomy" id="130081"/>
    <lineage>
        <taxon>Eukaryota</taxon>
        <taxon>Rhodophyta</taxon>
        <taxon>Bangiophyceae</taxon>
        <taxon>Galdieriales</taxon>
        <taxon>Galdieriaceae</taxon>
        <taxon>Galdieria</taxon>
    </lineage>
</organism>
<protein>
    <submittedName>
        <fullName evidence="2">Uncharacterized protein</fullName>
    </submittedName>
</protein>
<dbReference type="EMBL" id="KB454490">
    <property type="protein sequence ID" value="EME31781.1"/>
    <property type="molecule type" value="Genomic_DNA"/>
</dbReference>
<dbReference type="Proteomes" id="UP000030680">
    <property type="component" value="Unassembled WGS sequence"/>
</dbReference>